<sequence length="61" mass="6606">MTKQQKLHQAGLAAVTKLETVLDGLKAAGPCPLDGRNAVLNLRQQVEGLLNRFQQDADHAL</sequence>
<comment type="caution">
    <text evidence="1">The sequence shown here is derived from an EMBL/GenBank/DDBJ whole genome shotgun (WGS) entry which is preliminary data.</text>
</comment>
<proteinExistence type="predicted"/>
<dbReference type="AlphaFoldDB" id="A0A418VVC0"/>
<gene>
    <name evidence="1" type="ORF">D3877_12790</name>
</gene>
<evidence type="ECO:0000313" key="1">
    <source>
        <dbReference type="EMBL" id="RJF81095.1"/>
    </source>
</evidence>
<dbReference type="RefSeq" id="WP_119831184.1">
    <property type="nucleotide sequence ID" value="NZ_QYUL01000002.1"/>
</dbReference>
<protein>
    <submittedName>
        <fullName evidence="1">Uncharacterized protein</fullName>
    </submittedName>
</protein>
<organism evidence="1 2">
    <name type="scientific">Azospirillum cavernae</name>
    <dbReference type="NCBI Taxonomy" id="2320860"/>
    <lineage>
        <taxon>Bacteria</taxon>
        <taxon>Pseudomonadati</taxon>
        <taxon>Pseudomonadota</taxon>
        <taxon>Alphaproteobacteria</taxon>
        <taxon>Rhodospirillales</taxon>
        <taxon>Azospirillaceae</taxon>
        <taxon>Azospirillum</taxon>
    </lineage>
</organism>
<reference evidence="1 2" key="1">
    <citation type="submission" date="2018-09" db="EMBL/GenBank/DDBJ databases">
        <authorList>
            <person name="Zhu H."/>
        </authorList>
    </citation>
    <scope>NUCLEOTIDE SEQUENCE [LARGE SCALE GENOMIC DNA]</scope>
    <source>
        <strain evidence="1 2">K2W22B-5</strain>
    </source>
</reference>
<keyword evidence="2" id="KW-1185">Reference proteome</keyword>
<name>A0A418VVC0_9PROT</name>
<dbReference type="EMBL" id="QYUL01000002">
    <property type="protein sequence ID" value="RJF81095.1"/>
    <property type="molecule type" value="Genomic_DNA"/>
</dbReference>
<evidence type="ECO:0000313" key="2">
    <source>
        <dbReference type="Proteomes" id="UP000283458"/>
    </source>
</evidence>
<accession>A0A418VVC0</accession>
<dbReference type="OrthoDB" id="9910603at2"/>
<dbReference type="Proteomes" id="UP000283458">
    <property type="component" value="Unassembled WGS sequence"/>
</dbReference>